<keyword evidence="8" id="KW-1185">Reference proteome</keyword>
<dbReference type="EMBL" id="JBEQCT010000006">
    <property type="protein sequence ID" value="MFM2486082.1"/>
    <property type="molecule type" value="Genomic_DNA"/>
</dbReference>
<dbReference type="Gene3D" id="3.40.50.1820">
    <property type="entry name" value="alpha/beta hydrolase"/>
    <property type="match status" value="1"/>
</dbReference>
<reference evidence="7 8" key="1">
    <citation type="journal article" date="2013" name="Int. J. Syst. Evol. Microbiol.">
        <title>Celerinatantimonas yamalensis sp. nov., a cold-adapted diazotrophic bacterium from a cold permafrost brine.</title>
        <authorList>
            <person name="Shcherbakova V."/>
            <person name="Chuvilskaya N."/>
            <person name="Rivkina E."/>
            <person name="Demidov N."/>
            <person name="Uchaeva V."/>
            <person name="Suetin S."/>
            <person name="Suzina N."/>
            <person name="Gilichinsky D."/>
        </authorList>
    </citation>
    <scope>NUCLEOTIDE SEQUENCE [LARGE SCALE GENOMIC DNA]</scope>
    <source>
        <strain evidence="7 8">C7</strain>
    </source>
</reference>
<organism evidence="7 8">
    <name type="scientific">Celerinatantimonas yamalensis</name>
    <dbReference type="NCBI Taxonomy" id="559956"/>
    <lineage>
        <taxon>Bacteria</taxon>
        <taxon>Pseudomonadati</taxon>
        <taxon>Pseudomonadota</taxon>
        <taxon>Gammaproteobacteria</taxon>
        <taxon>Celerinatantimonadaceae</taxon>
        <taxon>Celerinatantimonas</taxon>
    </lineage>
</organism>
<dbReference type="Pfam" id="PF00756">
    <property type="entry name" value="Esterase"/>
    <property type="match status" value="1"/>
</dbReference>
<sequence length="276" mass="30991">MNELIESRRCFNGEQRRYRHRANTLSCDMQVSVYLPDQAKSQPLPAVYWLSGLTCNDRNFVEKAGAQRIASELGLILIVPDTSPRGEGVADADSDSLGQGAGFYVNATEQPWRAHYQMERYVTDELVQWSADTLPVNDKRAIAGHSMGGHGALTLALKHPHLYTSASAFSPISHPTECPWGQAALSAYLGEDPQLWLQHDACVLLQSKRSHIPMRVDQGLADPFLTEQLNPQALEKAAQVHQAPLAMHYHDGFDHSYFFVASFIETQLRFHHHYLR</sequence>
<evidence type="ECO:0000256" key="5">
    <source>
        <dbReference type="NCBIfam" id="TIGR02821"/>
    </source>
</evidence>
<dbReference type="GO" id="GO:0018738">
    <property type="term" value="F:S-formylglutathione hydrolase activity"/>
    <property type="evidence" value="ECO:0007669"/>
    <property type="project" value="UniProtKB-EC"/>
</dbReference>
<dbReference type="PANTHER" id="PTHR10061:SF1">
    <property type="entry name" value="S-FORMYLGLUTATHIONE HYDROLASE YEIG"/>
    <property type="match status" value="1"/>
</dbReference>
<gene>
    <name evidence="7" type="primary">fghA</name>
    <name evidence="7" type="ORF">ABUE30_13605</name>
</gene>
<dbReference type="SUPFAM" id="SSF53474">
    <property type="entry name" value="alpha/beta-Hydrolases"/>
    <property type="match status" value="1"/>
</dbReference>
<comment type="function">
    <text evidence="6">Serine hydrolase involved in the detoxification of formaldehyde.</text>
</comment>
<evidence type="ECO:0000256" key="6">
    <source>
        <dbReference type="RuleBase" id="RU363068"/>
    </source>
</evidence>
<keyword evidence="3 6" id="KW-0378">Hydrolase</keyword>
<comment type="similarity">
    <text evidence="1 6">Belongs to the esterase D family.</text>
</comment>
<keyword evidence="2 6" id="KW-0719">Serine esterase</keyword>
<dbReference type="PANTHER" id="PTHR10061">
    <property type="entry name" value="S-FORMYLGLUTATHIONE HYDROLASE"/>
    <property type="match status" value="1"/>
</dbReference>
<dbReference type="InterPro" id="IPR014186">
    <property type="entry name" value="S-formylglutathione_hydrol"/>
</dbReference>
<name>A0ABW9G983_9GAMM</name>
<proteinExistence type="inferred from homology"/>
<evidence type="ECO:0000313" key="8">
    <source>
        <dbReference type="Proteomes" id="UP001629953"/>
    </source>
</evidence>
<dbReference type="InterPro" id="IPR000801">
    <property type="entry name" value="Esterase-like"/>
</dbReference>
<protein>
    <recommendedName>
        <fullName evidence="5 6">S-formylglutathione hydrolase</fullName>
        <ecNumber evidence="5 6">3.1.2.12</ecNumber>
    </recommendedName>
</protein>
<dbReference type="Proteomes" id="UP001629953">
    <property type="component" value="Unassembled WGS sequence"/>
</dbReference>
<evidence type="ECO:0000256" key="4">
    <source>
        <dbReference type="ARBA" id="ARBA00047590"/>
    </source>
</evidence>
<dbReference type="InterPro" id="IPR029058">
    <property type="entry name" value="AB_hydrolase_fold"/>
</dbReference>
<dbReference type="EC" id="3.1.2.12" evidence="5 6"/>
<comment type="catalytic activity">
    <reaction evidence="4 6">
        <text>S-formylglutathione + H2O = formate + glutathione + H(+)</text>
        <dbReference type="Rhea" id="RHEA:14961"/>
        <dbReference type="ChEBI" id="CHEBI:15377"/>
        <dbReference type="ChEBI" id="CHEBI:15378"/>
        <dbReference type="ChEBI" id="CHEBI:15740"/>
        <dbReference type="ChEBI" id="CHEBI:57688"/>
        <dbReference type="ChEBI" id="CHEBI:57925"/>
        <dbReference type="EC" id="3.1.2.12"/>
    </reaction>
</comment>
<evidence type="ECO:0000313" key="7">
    <source>
        <dbReference type="EMBL" id="MFM2486082.1"/>
    </source>
</evidence>
<dbReference type="RefSeq" id="WP_408624348.1">
    <property type="nucleotide sequence ID" value="NZ_JBEQCT010000006.1"/>
</dbReference>
<dbReference type="NCBIfam" id="TIGR02821">
    <property type="entry name" value="fghA_ester_D"/>
    <property type="match status" value="1"/>
</dbReference>
<evidence type="ECO:0000256" key="2">
    <source>
        <dbReference type="ARBA" id="ARBA00022487"/>
    </source>
</evidence>
<evidence type="ECO:0000256" key="3">
    <source>
        <dbReference type="ARBA" id="ARBA00022801"/>
    </source>
</evidence>
<comment type="caution">
    <text evidence="7">The sequence shown here is derived from an EMBL/GenBank/DDBJ whole genome shotgun (WGS) entry which is preliminary data.</text>
</comment>
<accession>A0ABW9G983</accession>
<evidence type="ECO:0000256" key="1">
    <source>
        <dbReference type="ARBA" id="ARBA00005622"/>
    </source>
</evidence>